<dbReference type="InterPro" id="IPR029010">
    <property type="entry name" value="ThuA-like"/>
</dbReference>
<accession>A0A7X1AVE4</accession>
<protein>
    <submittedName>
        <fullName evidence="2">ThuA domain-containing protein</fullName>
    </submittedName>
</protein>
<dbReference type="RefSeq" id="WP_185691254.1">
    <property type="nucleotide sequence ID" value="NZ_JACHVA010000022.1"/>
</dbReference>
<name>A0A7X1AVE4_9BACT</name>
<dbReference type="Pfam" id="PF06283">
    <property type="entry name" value="ThuA"/>
    <property type="match status" value="1"/>
</dbReference>
<organism evidence="2 3">
    <name type="scientific">Puniceicoccus vermicola</name>
    <dbReference type="NCBI Taxonomy" id="388746"/>
    <lineage>
        <taxon>Bacteria</taxon>
        <taxon>Pseudomonadati</taxon>
        <taxon>Verrucomicrobiota</taxon>
        <taxon>Opitutia</taxon>
        <taxon>Puniceicoccales</taxon>
        <taxon>Puniceicoccaceae</taxon>
        <taxon>Puniceicoccus</taxon>
    </lineage>
</organism>
<reference evidence="2 3" key="1">
    <citation type="submission" date="2020-07" db="EMBL/GenBank/DDBJ databases">
        <authorList>
            <person name="Feng X."/>
        </authorList>
    </citation>
    <scope>NUCLEOTIDE SEQUENCE [LARGE SCALE GENOMIC DNA]</scope>
    <source>
        <strain evidence="2 3">JCM14086</strain>
    </source>
</reference>
<dbReference type="Gene3D" id="3.40.50.880">
    <property type="match status" value="1"/>
</dbReference>
<dbReference type="Proteomes" id="UP000525652">
    <property type="component" value="Unassembled WGS sequence"/>
</dbReference>
<dbReference type="SUPFAM" id="SSF52317">
    <property type="entry name" value="Class I glutamine amidotransferase-like"/>
    <property type="match status" value="1"/>
</dbReference>
<dbReference type="EMBL" id="JACHVA010000022">
    <property type="protein sequence ID" value="MBC2600512.1"/>
    <property type="molecule type" value="Genomic_DNA"/>
</dbReference>
<dbReference type="PANTHER" id="PTHR40469">
    <property type="entry name" value="SECRETED GLYCOSYL HYDROLASE"/>
    <property type="match status" value="1"/>
</dbReference>
<evidence type="ECO:0000259" key="1">
    <source>
        <dbReference type="Pfam" id="PF06283"/>
    </source>
</evidence>
<evidence type="ECO:0000313" key="2">
    <source>
        <dbReference type="EMBL" id="MBC2600512.1"/>
    </source>
</evidence>
<dbReference type="PANTHER" id="PTHR40469:SF2">
    <property type="entry name" value="GALACTOSE-BINDING DOMAIN-LIKE SUPERFAMILY PROTEIN"/>
    <property type="match status" value="1"/>
</dbReference>
<dbReference type="InterPro" id="IPR029062">
    <property type="entry name" value="Class_I_gatase-like"/>
</dbReference>
<evidence type="ECO:0000313" key="3">
    <source>
        <dbReference type="Proteomes" id="UP000525652"/>
    </source>
</evidence>
<dbReference type="AlphaFoldDB" id="A0A7X1AVE4"/>
<comment type="caution">
    <text evidence="2">The sequence shown here is derived from an EMBL/GenBank/DDBJ whole genome shotgun (WGS) entry which is preliminary data.</text>
</comment>
<proteinExistence type="predicted"/>
<sequence length="212" mass="23344">MAKSALIFYGGWDGHFPEEMSLRFESSLRERGHEVTRSDSLSCLDDADSLKAFDVIVPCWTMGELTGDQESALCEAVRAGTGFAGAHGGMGDAFRSAMTYNEMVGGRFVAHPYVGPYTVRVTQPGHPLTHGLAEKFVYDSEQYYLHVDPGLNVLLSTDYDLGCGTVDMPAAWTRKWGNGRVFYCALGHSPKEYDDHPAVWDFIVAGVCWASR</sequence>
<gene>
    <name evidence="2" type="ORF">H5P30_01820</name>
</gene>
<feature type="domain" description="ThuA-like" evidence="1">
    <location>
        <begin position="5"/>
        <end position="210"/>
    </location>
</feature>
<keyword evidence="3" id="KW-1185">Reference proteome</keyword>